<dbReference type="PANTHER" id="PTHR31375">
    <property type="match status" value="1"/>
</dbReference>
<accession>A0ABQ8H2P6</accession>
<dbReference type="Proteomes" id="UP000827721">
    <property type="component" value="Unassembled WGS sequence"/>
</dbReference>
<dbReference type="Gene3D" id="2.160.20.10">
    <property type="entry name" value="Single-stranded right-handed beta-helix, Pectin lyase-like"/>
    <property type="match status" value="1"/>
</dbReference>
<evidence type="ECO:0000256" key="4">
    <source>
        <dbReference type="ARBA" id="ARBA00022525"/>
    </source>
</evidence>
<evidence type="ECO:0000256" key="2">
    <source>
        <dbReference type="ARBA" id="ARBA00008834"/>
    </source>
</evidence>
<sequence>MSSNPGFRSFLLLSFLLLLSIVAEVQARGKIFNVVAYGARGDGRTNNTKAFCNAWYHACQSTKPNMVFIPFGIFLVGPIVLSGPCKGPINFFLHGDLVAPTDQASSSIDHWISFQYIDRLTINGGGTFDGQGASAWPNNTCRTLPISVRLDFVTNSEIHHVTSLNSKNFHFNIYACKNIIIHNIHIVAPGDSPNTDGIHLAESNDIQILNSVIGTGDDCISIGPGSKNINVSSIQCGPGHGISIGSLGFTPNEDNVYGVHVTNCSMTNTMNGVRIKTWAKPYRSTVSHITFDHINLNSVANPIIIDQQYCPSKRCKPGASGVKITKVKFSNIQGTAATQMAVTLNCSASNPCQKIEMRDINIGYYGVGGAASSCCSNAYGACYGQQHPPSCLR</sequence>
<keyword evidence="12" id="KW-1185">Reference proteome</keyword>
<reference evidence="11 12" key="1">
    <citation type="submission" date="2021-02" db="EMBL/GenBank/DDBJ databases">
        <title>Plant Genome Project.</title>
        <authorList>
            <person name="Zhang R.-G."/>
        </authorList>
    </citation>
    <scope>NUCLEOTIDE SEQUENCE [LARGE SCALE GENOMIC DNA]</scope>
    <source>
        <tissue evidence="11">Leaves</tissue>
    </source>
</reference>
<dbReference type="InterPro" id="IPR006626">
    <property type="entry name" value="PbH1"/>
</dbReference>
<dbReference type="InterPro" id="IPR012334">
    <property type="entry name" value="Pectin_lyas_fold"/>
</dbReference>
<evidence type="ECO:0000256" key="3">
    <source>
        <dbReference type="ARBA" id="ARBA00022512"/>
    </source>
</evidence>
<evidence type="ECO:0000256" key="5">
    <source>
        <dbReference type="ARBA" id="ARBA00022801"/>
    </source>
</evidence>
<dbReference type="InterPro" id="IPR011050">
    <property type="entry name" value="Pectin_lyase_fold/virulence"/>
</dbReference>
<evidence type="ECO:0000256" key="6">
    <source>
        <dbReference type="ARBA" id="ARBA00023295"/>
    </source>
</evidence>
<keyword evidence="7" id="KW-0961">Cell wall biogenesis/degradation</keyword>
<dbReference type="EMBL" id="JAFEMO010000015">
    <property type="protein sequence ID" value="KAH7544460.1"/>
    <property type="molecule type" value="Genomic_DNA"/>
</dbReference>
<evidence type="ECO:0000313" key="12">
    <source>
        <dbReference type="Proteomes" id="UP000827721"/>
    </source>
</evidence>
<keyword evidence="6 9" id="KW-0326">Glycosidase</keyword>
<dbReference type="SUPFAM" id="SSF51126">
    <property type="entry name" value="Pectin lyase-like"/>
    <property type="match status" value="1"/>
</dbReference>
<dbReference type="SMART" id="SM00710">
    <property type="entry name" value="PbH1"/>
    <property type="match status" value="5"/>
</dbReference>
<evidence type="ECO:0000256" key="10">
    <source>
        <dbReference type="SAM" id="SignalP"/>
    </source>
</evidence>
<protein>
    <submittedName>
        <fullName evidence="11">Uncharacterized protein</fullName>
    </submittedName>
</protein>
<evidence type="ECO:0000256" key="8">
    <source>
        <dbReference type="PROSITE-ProRule" id="PRU10052"/>
    </source>
</evidence>
<name>A0ABQ8H2P6_9ROSI</name>
<comment type="subcellular location">
    <subcellularLocation>
        <location evidence="1">Secreted</location>
        <location evidence="1">Cell wall</location>
    </subcellularLocation>
</comment>
<evidence type="ECO:0000313" key="11">
    <source>
        <dbReference type="EMBL" id="KAH7544460.1"/>
    </source>
</evidence>
<dbReference type="Pfam" id="PF00295">
    <property type="entry name" value="Glyco_hydro_28"/>
    <property type="match status" value="1"/>
</dbReference>
<feature type="signal peptide" evidence="10">
    <location>
        <begin position="1"/>
        <end position="27"/>
    </location>
</feature>
<evidence type="ECO:0000256" key="1">
    <source>
        <dbReference type="ARBA" id="ARBA00004191"/>
    </source>
</evidence>
<keyword evidence="5 9" id="KW-0378">Hydrolase</keyword>
<keyword evidence="3" id="KW-0134">Cell wall</keyword>
<evidence type="ECO:0000256" key="7">
    <source>
        <dbReference type="ARBA" id="ARBA00023316"/>
    </source>
</evidence>
<dbReference type="InterPro" id="IPR000743">
    <property type="entry name" value="Glyco_hydro_28"/>
</dbReference>
<comment type="similarity">
    <text evidence="2 9">Belongs to the glycosyl hydrolase 28 family.</text>
</comment>
<proteinExistence type="inferred from homology"/>
<comment type="caution">
    <text evidence="11">The sequence shown here is derived from an EMBL/GenBank/DDBJ whole genome shotgun (WGS) entry which is preliminary data.</text>
</comment>
<dbReference type="PROSITE" id="PS00502">
    <property type="entry name" value="POLYGALACTURONASE"/>
    <property type="match status" value="1"/>
</dbReference>
<organism evidence="11 12">
    <name type="scientific">Xanthoceras sorbifolium</name>
    <dbReference type="NCBI Taxonomy" id="99658"/>
    <lineage>
        <taxon>Eukaryota</taxon>
        <taxon>Viridiplantae</taxon>
        <taxon>Streptophyta</taxon>
        <taxon>Embryophyta</taxon>
        <taxon>Tracheophyta</taxon>
        <taxon>Spermatophyta</taxon>
        <taxon>Magnoliopsida</taxon>
        <taxon>eudicotyledons</taxon>
        <taxon>Gunneridae</taxon>
        <taxon>Pentapetalae</taxon>
        <taxon>rosids</taxon>
        <taxon>malvids</taxon>
        <taxon>Sapindales</taxon>
        <taxon>Sapindaceae</taxon>
        <taxon>Xanthoceroideae</taxon>
        <taxon>Xanthoceras</taxon>
    </lineage>
</organism>
<keyword evidence="10" id="KW-0732">Signal</keyword>
<feature type="chain" id="PRO_5045514054" evidence="10">
    <location>
        <begin position="28"/>
        <end position="393"/>
    </location>
</feature>
<feature type="active site" evidence="8">
    <location>
        <position position="240"/>
    </location>
</feature>
<evidence type="ECO:0000256" key="9">
    <source>
        <dbReference type="RuleBase" id="RU361169"/>
    </source>
</evidence>
<keyword evidence="4" id="KW-0964">Secreted</keyword>
<gene>
    <name evidence="11" type="ORF">JRO89_XS15G0170400</name>
</gene>